<evidence type="ECO:0000256" key="3">
    <source>
        <dbReference type="ARBA" id="ARBA00023163"/>
    </source>
</evidence>
<dbReference type="InParanoid" id="E3JDL1"/>
<gene>
    <name evidence="7" type="ordered locus">FraEuI1c_6808</name>
</gene>
<dbReference type="PANTHER" id="PTHR30055:SF234">
    <property type="entry name" value="HTH-TYPE TRANSCRIPTIONAL REGULATOR BETI"/>
    <property type="match status" value="1"/>
</dbReference>
<dbReference type="KEGG" id="fri:FraEuI1c_6808"/>
<dbReference type="Gene3D" id="1.10.357.10">
    <property type="entry name" value="Tetracycline Repressor, domain 2"/>
    <property type="match status" value="1"/>
</dbReference>
<dbReference type="PANTHER" id="PTHR30055">
    <property type="entry name" value="HTH-TYPE TRANSCRIPTIONAL REGULATOR RUTR"/>
    <property type="match status" value="1"/>
</dbReference>
<dbReference type="SUPFAM" id="SSF46689">
    <property type="entry name" value="Homeodomain-like"/>
    <property type="match status" value="1"/>
</dbReference>
<organism evidence="7 8">
    <name type="scientific">Pseudofrankia inefficax (strain DSM 45817 / CECT 9037 / DDB 130130 / EuI1c)</name>
    <name type="common">Frankia inefficax</name>
    <dbReference type="NCBI Taxonomy" id="298654"/>
    <lineage>
        <taxon>Bacteria</taxon>
        <taxon>Bacillati</taxon>
        <taxon>Actinomycetota</taxon>
        <taxon>Actinomycetes</taxon>
        <taxon>Frankiales</taxon>
        <taxon>Frankiaceae</taxon>
        <taxon>Pseudofrankia</taxon>
    </lineage>
</organism>
<dbReference type="InterPro" id="IPR036271">
    <property type="entry name" value="Tet_transcr_reg_TetR-rel_C_sf"/>
</dbReference>
<accession>E3JDL1</accession>
<dbReference type="InterPro" id="IPR001647">
    <property type="entry name" value="HTH_TetR"/>
</dbReference>
<dbReference type="STRING" id="298654.FraEuI1c_6808"/>
<dbReference type="OrthoDB" id="4726108at2"/>
<feature type="DNA-binding region" description="H-T-H motif" evidence="4">
    <location>
        <begin position="43"/>
        <end position="62"/>
    </location>
</feature>
<dbReference type="SUPFAM" id="SSF48498">
    <property type="entry name" value="Tetracyclin repressor-like, C-terminal domain"/>
    <property type="match status" value="1"/>
</dbReference>
<keyword evidence="8" id="KW-1185">Reference proteome</keyword>
<dbReference type="Proteomes" id="UP000002484">
    <property type="component" value="Chromosome"/>
</dbReference>
<evidence type="ECO:0000313" key="7">
    <source>
        <dbReference type="EMBL" id="ADP84777.1"/>
    </source>
</evidence>
<sequence>MALRSPASGRTPGGRRRQPEATRERLLAAAVDLFAERGYDRVRVRDIADRAGVTTGAIYAHYPDMASLLADAAGRAVDHAVEAVAHVGHGEVGAALLATMTTTAAGGRRLSREQALLLEAMVAARREPTLRQALGEVLRDRLEVLRGAVVQAREDGELRPDLAPDAVAWFLYLAPIGFLTGRAAGIPGPDLHELRTVLEAAVAGLTPTGTDTGAGTEACHETLAESDGT</sequence>
<dbReference type="InterPro" id="IPR009057">
    <property type="entry name" value="Homeodomain-like_sf"/>
</dbReference>
<dbReference type="GO" id="GO:0000976">
    <property type="term" value="F:transcription cis-regulatory region binding"/>
    <property type="evidence" value="ECO:0007669"/>
    <property type="project" value="TreeGrafter"/>
</dbReference>
<evidence type="ECO:0000259" key="6">
    <source>
        <dbReference type="PROSITE" id="PS50977"/>
    </source>
</evidence>
<dbReference type="PRINTS" id="PR00455">
    <property type="entry name" value="HTHTETR"/>
</dbReference>
<dbReference type="EMBL" id="CP002299">
    <property type="protein sequence ID" value="ADP84777.1"/>
    <property type="molecule type" value="Genomic_DNA"/>
</dbReference>
<dbReference type="Pfam" id="PF00440">
    <property type="entry name" value="TetR_N"/>
    <property type="match status" value="1"/>
</dbReference>
<evidence type="ECO:0000256" key="2">
    <source>
        <dbReference type="ARBA" id="ARBA00023125"/>
    </source>
</evidence>
<reference evidence="7 8" key="1">
    <citation type="submission" date="2010-10" db="EMBL/GenBank/DDBJ databases">
        <title>Complete sequence of Frankia sp. EuI1c.</title>
        <authorList>
            <consortium name="US DOE Joint Genome Institute"/>
            <person name="Lucas S."/>
            <person name="Copeland A."/>
            <person name="Lapidus A."/>
            <person name="Cheng J.-F."/>
            <person name="Bruce D."/>
            <person name="Goodwin L."/>
            <person name="Pitluck S."/>
            <person name="Chertkov O."/>
            <person name="Detter J.C."/>
            <person name="Han C."/>
            <person name="Tapia R."/>
            <person name="Land M."/>
            <person name="Hauser L."/>
            <person name="Jeffries C."/>
            <person name="Kyrpides N."/>
            <person name="Ivanova N."/>
            <person name="Mikhailova N."/>
            <person name="Beauchemin N."/>
            <person name="Sen A."/>
            <person name="Sur S.A."/>
            <person name="Gtari M."/>
            <person name="Wall L."/>
            <person name="Tisa L."/>
            <person name="Woyke T."/>
        </authorList>
    </citation>
    <scope>NUCLEOTIDE SEQUENCE [LARGE SCALE GENOMIC DNA]</scope>
    <source>
        <strain evidence="8">DSM 45817 / CECT 9037 / EuI1c</strain>
    </source>
</reference>
<proteinExistence type="predicted"/>
<dbReference type="AlphaFoldDB" id="E3JDL1"/>
<feature type="domain" description="HTH tetR-type" evidence="6">
    <location>
        <begin position="20"/>
        <end position="80"/>
    </location>
</feature>
<dbReference type="RefSeq" id="WP_013427888.1">
    <property type="nucleotide sequence ID" value="NC_014666.1"/>
</dbReference>
<keyword evidence="1" id="KW-0805">Transcription regulation</keyword>
<dbReference type="HOGENOM" id="CLU_069356_15_11_11"/>
<keyword evidence="3" id="KW-0804">Transcription</keyword>
<evidence type="ECO:0000256" key="4">
    <source>
        <dbReference type="PROSITE-ProRule" id="PRU00335"/>
    </source>
</evidence>
<evidence type="ECO:0000256" key="5">
    <source>
        <dbReference type="SAM" id="MobiDB-lite"/>
    </source>
</evidence>
<dbReference type="eggNOG" id="COG1309">
    <property type="taxonomic scope" value="Bacteria"/>
</dbReference>
<dbReference type="InterPro" id="IPR050109">
    <property type="entry name" value="HTH-type_TetR-like_transc_reg"/>
</dbReference>
<evidence type="ECO:0000313" key="8">
    <source>
        <dbReference type="Proteomes" id="UP000002484"/>
    </source>
</evidence>
<feature type="region of interest" description="Disordered" evidence="5">
    <location>
        <begin position="1"/>
        <end position="22"/>
    </location>
</feature>
<name>E3JDL1_PSEI1</name>
<dbReference type="PROSITE" id="PS50977">
    <property type="entry name" value="HTH_TETR_2"/>
    <property type="match status" value="1"/>
</dbReference>
<keyword evidence="2 4" id="KW-0238">DNA-binding</keyword>
<dbReference type="GO" id="GO:0003700">
    <property type="term" value="F:DNA-binding transcription factor activity"/>
    <property type="evidence" value="ECO:0007669"/>
    <property type="project" value="TreeGrafter"/>
</dbReference>
<evidence type="ECO:0000256" key="1">
    <source>
        <dbReference type="ARBA" id="ARBA00023015"/>
    </source>
</evidence>
<protein>
    <submittedName>
        <fullName evidence="7">Regulatory protein TetR</fullName>
    </submittedName>
</protein>